<dbReference type="Gene3D" id="1.20.1250.20">
    <property type="entry name" value="MFS general substrate transporter like domains"/>
    <property type="match status" value="1"/>
</dbReference>
<reference evidence="10" key="1">
    <citation type="journal article" date="2019" name="Int. J. Syst. Evol. Microbiol.">
        <title>The Global Catalogue of Microorganisms (GCM) 10K type strain sequencing project: providing services to taxonomists for standard genome sequencing and annotation.</title>
        <authorList>
            <consortium name="The Broad Institute Genomics Platform"/>
            <consortium name="The Broad Institute Genome Sequencing Center for Infectious Disease"/>
            <person name="Wu L."/>
            <person name="Ma J."/>
        </authorList>
    </citation>
    <scope>NUCLEOTIDE SEQUENCE [LARGE SCALE GENOMIC DNA]</scope>
    <source>
        <strain evidence="10">CGMCC 4.7177</strain>
    </source>
</reference>
<organism evidence="9 10">
    <name type="scientific">Streptomyces vulcanius</name>
    <dbReference type="NCBI Taxonomy" id="1441876"/>
    <lineage>
        <taxon>Bacteria</taxon>
        <taxon>Bacillati</taxon>
        <taxon>Actinomycetota</taxon>
        <taxon>Actinomycetes</taxon>
        <taxon>Kitasatosporales</taxon>
        <taxon>Streptomycetaceae</taxon>
        <taxon>Streptomyces</taxon>
    </lineage>
</organism>
<accession>A0ABV9B1N9</accession>
<feature type="domain" description="Major facilitator superfamily (MFS) profile" evidence="8">
    <location>
        <begin position="33"/>
        <end position="410"/>
    </location>
</feature>
<dbReference type="EMBL" id="JBHSFK010000039">
    <property type="protein sequence ID" value="MFC4505957.1"/>
    <property type="molecule type" value="Genomic_DNA"/>
</dbReference>
<evidence type="ECO:0000256" key="3">
    <source>
        <dbReference type="ARBA" id="ARBA00022692"/>
    </source>
</evidence>
<feature type="transmembrane region" description="Helical" evidence="7">
    <location>
        <begin position="355"/>
        <end position="372"/>
    </location>
</feature>
<name>A0ABV9B1N9_9ACTN</name>
<keyword evidence="5 7" id="KW-0472">Membrane</keyword>
<sequence>MSHPTPTTSPRHTAAAPSTPDQPPSWAPAVSTIALLTALGVLMVGQMYTVLALLHPMATALGTTSGQATWTATAFGFAYAAGFLLAGPLSDRYGSRAVITAGLVAATAATLAVGAAPDLTWAVALRIVQGLTAGTFAPSALSYVVRHLAPQRRGTALTCITSGMLAAAVIMQIGAQAVAAGLGWRAVFWIGAALMALSLIPVRRVLQPTLRRGSGGGLRQAFAAMPQLLGQPRLVALYLSTVALMASFVAVYTAVAIAGPPGIAGNSSAILALRASALPALVAVPVLAPVLQRLAAPLRSVLAFALAALAVAAGSFLGGHTVALAIALLLFVAALAAAAPAVVETINAGAAHARGAAVALYGCSMFIGASLGPQLTGALTGLGFAGILRVVAATLALGVLLALPALRNRHTG</sequence>
<dbReference type="InterPro" id="IPR020846">
    <property type="entry name" value="MFS_dom"/>
</dbReference>
<feature type="compositionally biased region" description="Low complexity" evidence="6">
    <location>
        <begin position="1"/>
        <end position="19"/>
    </location>
</feature>
<evidence type="ECO:0000256" key="5">
    <source>
        <dbReference type="ARBA" id="ARBA00023136"/>
    </source>
</evidence>
<dbReference type="InterPro" id="IPR036259">
    <property type="entry name" value="MFS_trans_sf"/>
</dbReference>
<feature type="transmembrane region" description="Helical" evidence="7">
    <location>
        <begin position="157"/>
        <end position="178"/>
    </location>
</feature>
<evidence type="ECO:0000313" key="9">
    <source>
        <dbReference type="EMBL" id="MFC4505957.1"/>
    </source>
</evidence>
<evidence type="ECO:0000256" key="1">
    <source>
        <dbReference type="ARBA" id="ARBA00004651"/>
    </source>
</evidence>
<keyword evidence="10" id="KW-1185">Reference proteome</keyword>
<evidence type="ECO:0000256" key="2">
    <source>
        <dbReference type="ARBA" id="ARBA00022475"/>
    </source>
</evidence>
<feature type="transmembrane region" description="Helical" evidence="7">
    <location>
        <begin position="298"/>
        <end position="317"/>
    </location>
</feature>
<keyword evidence="3 7" id="KW-0812">Transmembrane</keyword>
<feature type="transmembrane region" description="Helical" evidence="7">
    <location>
        <begin position="123"/>
        <end position="145"/>
    </location>
</feature>
<comment type="subcellular location">
    <subcellularLocation>
        <location evidence="1">Cell membrane</location>
        <topology evidence="1">Multi-pass membrane protein</topology>
    </subcellularLocation>
</comment>
<feature type="transmembrane region" description="Helical" evidence="7">
    <location>
        <begin position="269"/>
        <end position="291"/>
    </location>
</feature>
<protein>
    <submittedName>
        <fullName evidence="9">MFS transporter</fullName>
    </submittedName>
</protein>
<feature type="transmembrane region" description="Helical" evidence="7">
    <location>
        <begin position="235"/>
        <end position="257"/>
    </location>
</feature>
<dbReference type="PROSITE" id="PS50850">
    <property type="entry name" value="MFS"/>
    <property type="match status" value="1"/>
</dbReference>
<dbReference type="Proteomes" id="UP001595839">
    <property type="component" value="Unassembled WGS sequence"/>
</dbReference>
<feature type="transmembrane region" description="Helical" evidence="7">
    <location>
        <begin position="384"/>
        <end position="406"/>
    </location>
</feature>
<dbReference type="PANTHER" id="PTHR43124">
    <property type="entry name" value="PURINE EFFLUX PUMP PBUE"/>
    <property type="match status" value="1"/>
</dbReference>
<feature type="transmembrane region" description="Helical" evidence="7">
    <location>
        <begin position="98"/>
        <end position="117"/>
    </location>
</feature>
<dbReference type="Pfam" id="PF07690">
    <property type="entry name" value="MFS_1"/>
    <property type="match status" value="1"/>
</dbReference>
<dbReference type="InterPro" id="IPR050189">
    <property type="entry name" value="MFS_Efflux_Transporters"/>
</dbReference>
<dbReference type="InterPro" id="IPR011701">
    <property type="entry name" value="MFS"/>
</dbReference>
<evidence type="ECO:0000256" key="7">
    <source>
        <dbReference type="SAM" id="Phobius"/>
    </source>
</evidence>
<proteinExistence type="predicted"/>
<feature type="region of interest" description="Disordered" evidence="6">
    <location>
        <begin position="1"/>
        <end position="24"/>
    </location>
</feature>
<feature type="transmembrane region" description="Helical" evidence="7">
    <location>
        <begin position="323"/>
        <end position="343"/>
    </location>
</feature>
<gene>
    <name evidence="9" type="ORF">ACFPIH_42025</name>
</gene>
<feature type="transmembrane region" description="Helical" evidence="7">
    <location>
        <begin position="68"/>
        <end position="86"/>
    </location>
</feature>
<evidence type="ECO:0000256" key="4">
    <source>
        <dbReference type="ARBA" id="ARBA00022989"/>
    </source>
</evidence>
<evidence type="ECO:0000256" key="6">
    <source>
        <dbReference type="SAM" id="MobiDB-lite"/>
    </source>
</evidence>
<dbReference type="RefSeq" id="WP_381183257.1">
    <property type="nucleotide sequence ID" value="NZ_JBHSFK010000039.1"/>
</dbReference>
<keyword evidence="4 7" id="KW-1133">Transmembrane helix</keyword>
<feature type="transmembrane region" description="Helical" evidence="7">
    <location>
        <begin position="184"/>
        <end position="202"/>
    </location>
</feature>
<comment type="caution">
    <text evidence="9">The sequence shown here is derived from an EMBL/GenBank/DDBJ whole genome shotgun (WGS) entry which is preliminary data.</text>
</comment>
<feature type="transmembrane region" description="Helical" evidence="7">
    <location>
        <begin position="26"/>
        <end position="48"/>
    </location>
</feature>
<evidence type="ECO:0000259" key="8">
    <source>
        <dbReference type="PROSITE" id="PS50850"/>
    </source>
</evidence>
<dbReference type="PANTHER" id="PTHR43124:SF3">
    <property type="entry name" value="CHLORAMPHENICOL EFFLUX PUMP RV0191"/>
    <property type="match status" value="1"/>
</dbReference>
<evidence type="ECO:0000313" key="10">
    <source>
        <dbReference type="Proteomes" id="UP001595839"/>
    </source>
</evidence>
<dbReference type="SUPFAM" id="SSF103473">
    <property type="entry name" value="MFS general substrate transporter"/>
    <property type="match status" value="1"/>
</dbReference>
<keyword evidence="2" id="KW-1003">Cell membrane</keyword>